<comment type="caution">
    <text evidence="2">The sequence shown here is derived from an EMBL/GenBank/DDBJ whole genome shotgun (WGS) entry which is preliminary data.</text>
</comment>
<dbReference type="PANTHER" id="PTHR14881:SF4">
    <property type="entry name" value="LISH DOMAIN-CONTAINING PROTEIN ARMC9"/>
    <property type="match status" value="1"/>
</dbReference>
<dbReference type="PANTHER" id="PTHR14881">
    <property type="entry name" value="LISH DOMAIN-CONTAINING PROTEIN ARMC9"/>
    <property type="match status" value="1"/>
</dbReference>
<evidence type="ECO:0000259" key="1">
    <source>
        <dbReference type="Pfam" id="PF23138"/>
    </source>
</evidence>
<dbReference type="EMBL" id="CAAALY010009214">
    <property type="protein sequence ID" value="VEL10501.1"/>
    <property type="molecule type" value="Genomic_DNA"/>
</dbReference>
<keyword evidence="3" id="KW-1185">Reference proteome</keyword>
<dbReference type="GO" id="GO:0005814">
    <property type="term" value="C:centriole"/>
    <property type="evidence" value="ECO:0007669"/>
    <property type="project" value="TreeGrafter"/>
</dbReference>
<dbReference type="GO" id="GO:0036064">
    <property type="term" value="C:ciliary basal body"/>
    <property type="evidence" value="ECO:0007669"/>
    <property type="project" value="InterPro"/>
</dbReference>
<dbReference type="Pfam" id="PF23138">
    <property type="entry name" value="CTLH_Armc9"/>
    <property type="match status" value="1"/>
</dbReference>
<dbReference type="InterPro" id="IPR056327">
    <property type="entry name" value="ARMC9_CTLH-like_dom"/>
</dbReference>
<dbReference type="GO" id="GO:0060271">
    <property type="term" value="P:cilium assembly"/>
    <property type="evidence" value="ECO:0007669"/>
    <property type="project" value="InterPro"/>
</dbReference>
<dbReference type="AlphaFoldDB" id="A0A448WFH4"/>
<proteinExistence type="predicted"/>
<reference evidence="2" key="1">
    <citation type="submission" date="2018-11" db="EMBL/GenBank/DDBJ databases">
        <authorList>
            <consortium name="Pathogen Informatics"/>
        </authorList>
    </citation>
    <scope>NUCLEOTIDE SEQUENCE</scope>
</reference>
<evidence type="ECO:0000313" key="2">
    <source>
        <dbReference type="EMBL" id="VEL10501.1"/>
    </source>
</evidence>
<protein>
    <recommendedName>
        <fullName evidence="1">ARMC9 CTLH-like domain-containing protein</fullName>
    </recommendedName>
</protein>
<dbReference type="Proteomes" id="UP000784294">
    <property type="component" value="Unassembled WGS sequence"/>
</dbReference>
<gene>
    <name evidence="2" type="ORF">PXEA_LOCUS3941</name>
</gene>
<accession>A0A448WFH4</accession>
<sequence length="101" mass="11689">MEERNESLRSFGQYLAGPSSHLAQKPEFLSYFAMPYVPNLKQHPTYQKLFGVKWRQGLELRLIRFIDFKIPIGERKPTLTRLCQSSVDPNTTGDTALFNQV</sequence>
<evidence type="ECO:0000313" key="3">
    <source>
        <dbReference type="Proteomes" id="UP000784294"/>
    </source>
</evidence>
<organism evidence="2 3">
    <name type="scientific">Protopolystoma xenopodis</name>
    <dbReference type="NCBI Taxonomy" id="117903"/>
    <lineage>
        <taxon>Eukaryota</taxon>
        <taxon>Metazoa</taxon>
        <taxon>Spiralia</taxon>
        <taxon>Lophotrochozoa</taxon>
        <taxon>Platyhelminthes</taxon>
        <taxon>Monogenea</taxon>
        <taxon>Polyopisthocotylea</taxon>
        <taxon>Polystomatidea</taxon>
        <taxon>Polystomatidae</taxon>
        <taxon>Protopolystoma</taxon>
    </lineage>
</organism>
<feature type="domain" description="ARMC9 CTLH-like" evidence="1">
    <location>
        <begin position="3"/>
        <end position="67"/>
    </location>
</feature>
<dbReference type="OrthoDB" id="538223at2759"/>
<name>A0A448WFH4_9PLAT</name>
<dbReference type="InterPro" id="IPR040369">
    <property type="entry name" value="ARMC9"/>
</dbReference>
<dbReference type="GO" id="GO:0097542">
    <property type="term" value="C:ciliary tip"/>
    <property type="evidence" value="ECO:0007669"/>
    <property type="project" value="TreeGrafter"/>
</dbReference>